<protein>
    <submittedName>
        <fullName evidence="2">Uncharacterized protein</fullName>
    </submittedName>
</protein>
<sequence>MQEEPRGESTPERASPKGTPRGREGRRVTFSDPEPGGKEEPPDSTSGTRHTKETRLQKEVAVVSVDEQGHLEFQEWVAGFEAAAVAAGHDKFSYYEGTQQHKGTIPDDYQGHPAFEAKHMAGLPKHGP</sequence>
<keyword evidence="3" id="KW-1185">Reference proteome</keyword>
<dbReference type="AlphaFoldDB" id="A0AAN6VCC2"/>
<name>A0AAN6VCC2_9PEZI</name>
<proteinExistence type="predicted"/>
<gene>
    <name evidence="2" type="ORF">C8A00DRAFT_19826</name>
</gene>
<feature type="compositionally biased region" description="Basic and acidic residues" evidence="1">
    <location>
        <begin position="1"/>
        <end position="41"/>
    </location>
</feature>
<feature type="region of interest" description="Disordered" evidence="1">
    <location>
        <begin position="1"/>
        <end position="55"/>
    </location>
</feature>
<organism evidence="2 3">
    <name type="scientific">Chaetomidium leptoderma</name>
    <dbReference type="NCBI Taxonomy" id="669021"/>
    <lineage>
        <taxon>Eukaryota</taxon>
        <taxon>Fungi</taxon>
        <taxon>Dikarya</taxon>
        <taxon>Ascomycota</taxon>
        <taxon>Pezizomycotina</taxon>
        <taxon>Sordariomycetes</taxon>
        <taxon>Sordariomycetidae</taxon>
        <taxon>Sordariales</taxon>
        <taxon>Chaetomiaceae</taxon>
        <taxon>Chaetomidium</taxon>
    </lineage>
</organism>
<evidence type="ECO:0000313" key="3">
    <source>
        <dbReference type="Proteomes" id="UP001302745"/>
    </source>
</evidence>
<evidence type="ECO:0000256" key="1">
    <source>
        <dbReference type="SAM" id="MobiDB-lite"/>
    </source>
</evidence>
<reference evidence="2" key="2">
    <citation type="submission" date="2023-05" db="EMBL/GenBank/DDBJ databases">
        <authorList>
            <consortium name="Lawrence Berkeley National Laboratory"/>
            <person name="Steindorff A."/>
            <person name="Hensen N."/>
            <person name="Bonometti L."/>
            <person name="Westerberg I."/>
            <person name="Brannstrom I.O."/>
            <person name="Guillou S."/>
            <person name="Cros-Aarteil S."/>
            <person name="Calhoun S."/>
            <person name="Haridas S."/>
            <person name="Kuo A."/>
            <person name="Mondo S."/>
            <person name="Pangilinan J."/>
            <person name="Riley R."/>
            <person name="Labutti K."/>
            <person name="Andreopoulos B."/>
            <person name="Lipzen A."/>
            <person name="Chen C."/>
            <person name="Yanf M."/>
            <person name="Daum C."/>
            <person name="Ng V."/>
            <person name="Clum A."/>
            <person name="Ohm R."/>
            <person name="Martin F."/>
            <person name="Silar P."/>
            <person name="Natvig D."/>
            <person name="Lalanne C."/>
            <person name="Gautier V."/>
            <person name="Ament-Velasquez S.L."/>
            <person name="Kruys A."/>
            <person name="Hutchinson M.I."/>
            <person name="Powell A.J."/>
            <person name="Barry K."/>
            <person name="Miller A.N."/>
            <person name="Grigoriev I.V."/>
            <person name="Debuchy R."/>
            <person name="Gladieux P."/>
            <person name="Thoren M.H."/>
            <person name="Johannesson H."/>
        </authorList>
    </citation>
    <scope>NUCLEOTIDE SEQUENCE</scope>
    <source>
        <strain evidence="2">CBS 538.74</strain>
    </source>
</reference>
<feature type="non-terminal residue" evidence="2">
    <location>
        <position position="128"/>
    </location>
</feature>
<evidence type="ECO:0000313" key="2">
    <source>
        <dbReference type="EMBL" id="KAK4148331.1"/>
    </source>
</evidence>
<accession>A0AAN6VCC2</accession>
<reference evidence="2" key="1">
    <citation type="journal article" date="2023" name="Mol. Phylogenet. Evol.">
        <title>Genome-scale phylogeny and comparative genomics of the fungal order Sordariales.</title>
        <authorList>
            <person name="Hensen N."/>
            <person name="Bonometti L."/>
            <person name="Westerberg I."/>
            <person name="Brannstrom I.O."/>
            <person name="Guillou S."/>
            <person name="Cros-Aarteil S."/>
            <person name="Calhoun S."/>
            <person name="Haridas S."/>
            <person name="Kuo A."/>
            <person name="Mondo S."/>
            <person name="Pangilinan J."/>
            <person name="Riley R."/>
            <person name="LaButti K."/>
            <person name="Andreopoulos B."/>
            <person name="Lipzen A."/>
            <person name="Chen C."/>
            <person name="Yan M."/>
            <person name="Daum C."/>
            <person name="Ng V."/>
            <person name="Clum A."/>
            <person name="Steindorff A."/>
            <person name="Ohm R.A."/>
            <person name="Martin F."/>
            <person name="Silar P."/>
            <person name="Natvig D.O."/>
            <person name="Lalanne C."/>
            <person name="Gautier V."/>
            <person name="Ament-Velasquez S.L."/>
            <person name="Kruys A."/>
            <person name="Hutchinson M.I."/>
            <person name="Powell A.J."/>
            <person name="Barry K."/>
            <person name="Miller A.N."/>
            <person name="Grigoriev I.V."/>
            <person name="Debuchy R."/>
            <person name="Gladieux P."/>
            <person name="Hiltunen Thoren M."/>
            <person name="Johannesson H."/>
        </authorList>
    </citation>
    <scope>NUCLEOTIDE SEQUENCE</scope>
    <source>
        <strain evidence="2">CBS 538.74</strain>
    </source>
</reference>
<dbReference type="EMBL" id="MU857590">
    <property type="protein sequence ID" value="KAK4148331.1"/>
    <property type="molecule type" value="Genomic_DNA"/>
</dbReference>
<comment type="caution">
    <text evidence="2">The sequence shown here is derived from an EMBL/GenBank/DDBJ whole genome shotgun (WGS) entry which is preliminary data.</text>
</comment>
<dbReference type="Proteomes" id="UP001302745">
    <property type="component" value="Unassembled WGS sequence"/>
</dbReference>